<gene>
    <name evidence="1" type="ORF">MSNKSG1_03525</name>
</gene>
<reference evidence="1 2" key="1">
    <citation type="journal article" date="2013" name="Genome Announc.">
        <title>Genome Sequence of Hydrothermal Arsenic-Respiring Bacterium Marinobacter santoriniensis NKSG1T.</title>
        <authorList>
            <person name="Handley K.M."/>
            <person name="Upton M."/>
            <person name="Beatson S.A."/>
            <person name="Hery M."/>
            <person name="Lloyd J.R."/>
        </authorList>
    </citation>
    <scope>NUCLEOTIDE SEQUENCE [LARGE SCALE GENOMIC DNA]</scope>
    <source>
        <strain evidence="1 2">NKSG1</strain>
    </source>
</reference>
<evidence type="ECO:0000313" key="1">
    <source>
        <dbReference type="EMBL" id="EMP56845.1"/>
    </source>
</evidence>
<protein>
    <submittedName>
        <fullName evidence="1">Uncharacterized protein</fullName>
    </submittedName>
</protein>
<accession>M7CX84</accession>
<dbReference type="AlphaFoldDB" id="M7CX84"/>
<dbReference type="EMBL" id="APAT01000010">
    <property type="protein sequence ID" value="EMP56845.1"/>
    <property type="molecule type" value="Genomic_DNA"/>
</dbReference>
<dbReference type="Proteomes" id="UP000011960">
    <property type="component" value="Unassembled WGS sequence"/>
</dbReference>
<proteinExistence type="predicted"/>
<name>M7CX84_9GAMM</name>
<keyword evidence="2" id="KW-1185">Reference proteome</keyword>
<comment type="caution">
    <text evidence="1">The sequence shown here is derived from an EMBL/GenBank/DDBJ whole genome shotgun (WGS) entry which is preliminary data.</text>
</comment>
<evidence type="ECO:0000313" key="2">
    <source>
        <dbReference type="Proteomes" id="UP000011960"/>
    </source>
</evidence>
<organism evidence="1 2">
    <name type="scientific">Marinobacter santoriniensis NKSG1</name>
    <dbReference type="NCBI Taxonomy" id="1288826"/>
    <lineage>
        <taxon>Bacteria</taxon>
        <taxon>Pseudomonadati</taxon>
        <taxon>Pseudomonadota</taxon>
        <taxon>Gammaproteobacteria</taxon>
        <taxon>Pseudomonadales</taxon>
        <taxon>Marinobacteraceae</taxon>
        <taxon>Marinobacter</taxon>
    </lineage>
</organism>
<sequence length="170" mass="18325">MQPYSGLRTECQVRCAQIRYLLYACSGVIKEAKQGLVAQSLRVVGGQGSEQSINLVAFEIQSLARLPAFDGNGGNLLCFPEHAGLTAGKILEKGMQRRQALVSGSNPITTFLFKVLQKMAHSLASEISQFQAGDPAMLILCSELQEQAQALLITSDAGRAQPPLAFKVIF</sequence>